<name>A0A8D5JXJ9_9PROT</name>
<dbReference type="AlphaFoldDB" id="A0A8D5JXJ9"/>
<protein>
    <submittedName>
        <fullName evidence="1">Uncharacterized protein</fullName>
    </submittedName>
</protein>
<evidence type="ECO:0000313" key="2">
    <source>
        <dbReference type="Proteomes" id="UP000826722"/>
    </source>
</evidence>
<gene>
    <name evidence="1" type="ORF">ZMTM_00910</name>
</gene>
<keyword evidence="2" id="KW-1185">Reference proteome</keyword>
<organism evidence="1 2">
    <name type="scientific">Methyloradius palustris</name>
    <dbReference type="NCBI Taxonomy" id="2778876"/>
    <lineage>
        <taxon>Bacteria</taxon>
        <taxon>Pseudomonadati</taxon>
        <taxon>Pseudomonadota</taxon>
        <taxon>Betaproteobacteria</taxon>
        <taxon>Nitrosomonadales</taxon>
        <taxon>Methylophilaceae</taxon>
        <taxon>Methyloradius</taxon>
    </lineage>
</organism>
<accession>A0A8D5JXJ9</accession>
<proteinExistence type="predicted"/>
<dbReference type="KEGG" id="mpau:ZMTM_00910"/>
<dbReference type="EMBL" id="AP024110">
    <property type="protein sequence ID" value="BCM23832.1"/>
    <property type="molecule type" value="Genomic_DNA"/>
</dbReference>
<sequence length="60" mass="7013">MVWLDASFATSPKELLQAFVLKTFNHSFSVRYSYTHAIRSYDNTYTHATQVIRANSLYYS</sequence>
<dbReference type="Proteomes" id="UP000826722">
    <property type="component" value="Chromosome"/>
</dbReference>
<evidence type="ECO:0000313" key="1">
    <source>
        <dbReference type="EMBL" id="BCM23832.1"/>
    </source>
</evidence>
<reference evidence="1" key="1">
    <citation type="journal article" date="2021" name="Arch. Microbiol.">
        <title>Methyloradius palustris gen. nov., sp. nov., a methanol-oxidizing bacterium isolated from snow.</title>
        <authorList>
            <person name="Miyadera T."/>
            <person name="Kojima H."/>
            <person name="Fukui M."/>
        </authorList>
    </citation>
    <scope>NUCLEOTIDE SEQUENCE</scope>
    <source>
        <strain evidence="1">Zm11</strain>
    </source>
</reference>